<proteinExistence type="predicted"/>
<name>A0A843UN96_COLES</name>
<gene>
    <name evidence="1" type="ORF">Taro_017311</name>
</gene>
<organism evidence="1 2">
    <name type="scientific">Colocasia esculenta</name>
    <name type="common">Wild taro</name>
    <name type="synonym">Arum esculentum</name>
    <dbReference type="NCBI Taxonomy" id="4460"/>
    <lineage>
        <taxon>Eukaryota</taxon>
        <taxon>Viridiplantae</taxon>
        <taxon>Streptophyta</taxon>
        <taxon>Embryophyta</taxon>
        <taxon>Tracheophyta</taxon>
        <taxon>Spermatophyta</taxon>
        <taxon>Magnoliopsida</taxon>
        <taxon>Liliopsida</taxon>
        <taxon>Araceae</taxon>
        <taxon>Aroideae</taxon>
        <taxon>Colocasieae</taxon>
        <taxon>Colocasia</taxon>
    </lineage>
</organism>
<sequence>MSLELAGVVWRSSWGLGSCGSTTRRTSSAPIRLLRPAQTVHLEPIKRTLITLALNGNGLQPMRSYARNSSWIDSGPVKCGSGWKSGCCS</sequence>
<dbReference type="EMBL" id="NMUH01000787">
    <property type="protein sequence ID" value="MQL84801.1"/>
    <property type="molecule type" value="Genomic_DNA"/>
</dbReference>
<keyword evidence="2" id="KW-1185">Reference proteome</keyword>
<evidence type="ECO:0000313" key="2">
    <source>
        <dbReference type="Proteomes" id="UP000652761"/>
    </source>
</evidence>
<dbReference type="AlphaFoldDB" id="A0A843UN96"/>
<comment type="caution">
    <text evidence="1">The sequence shown here is derived from an EMBL/GenBank/DDBJ whole genome shotgun (WGS) entry which is preliminary data.</text>
</comment>
<accession>A0A843UN96</accession>
<dbReference type="Proteomes" id="UP000652761">
    <property type="component" value="Unassembled WGS sequence"/>
</dbReference>
<protein>
    <submittedName>
        <fullName evidence="1">Uncharacterized protein</fullName>
    </submittedName>
</protein>
<evidence type="ECO:0000313" key="1">
    <source>
        <dbReference type="EMBL" id="MQL84801.1"/>
    </source>
</evidence>
<reference evidence="1" key="1">
    <citation type="submission" date="2017-07" db="EMBL/GenBank/DDBJ databases">
        <title>Taro Niue Genome Assembly and Annotation.</title>
        <authorList>
            <person name="Atibalentja N."/>
            <person name="Keating K."/>
            <person name="Fields C.J."/>
        </authorList>
    </citation>
    <scope>NUCLEOTIDE SEQUENCE</scope>
    <source>
        <strain evidence="1">Niue_2</strain>
        <tissue evidence="1">Leaf</tissue>
    </source>
</reference>